<dbReference type="EMBL" id="JACYCF010000010">
    <property type="protein sequence ID" value="KAF8754578.1"/>
    <property type="molecule type" value="Genomic_DNA"/>
</dbReference>
<name>A0A8H7IA26_9AGAM</name>
<evidence type="ECO:0000313" key="3">
    <source>
        <dbReference type="Proteomes" id="UP000614334"/>
    </source>
</evidence>
<protein>
    <submittedName>
        <fullName evidence="2">Uncharacterized protein</fullName>
    </submittedName>
</protein>
<sequence length="120" mass="12579">MPGGHSDTAATSSRAGHYPPHVTSEVSYRAERPDRDVYQTRHADMTPRAAPSATLAPSEPHLIISILTTGASARLLRPRRLPGAAVLPNPKNSAKNFSPPNTSASIAASVSIAQAASRSM</sequence>
<feature type="region of interest" description="Disordered" evidence="1">
    <location>
        <begin position="84"/>
        <end position="103"/>
    </location>
</feature>
<comment type="caution">
    <text evidence="2">The sequence shown here is derived from an EMBL/GenBank/DDBJ whole genome shotgun (WGS) entry which is preliminary data.</text>
</comment>
<feature type="region of interest" description="Disordered" evidence="1">
    <location>
        <begin position="1"/>
        <end position="59"/>
    </location>
</feature>
<evidence type="ECO:0000256" key="1">
    <source>
        <dbReference type="SAM" id="MobiDB-lite"/>
    </source>
</evidence>
<organism evidence="2 3">
    <name type="scientific">Rhizoctonia solani</name>
    <dbReference type="NCBI Taxonomy" id="456999"/>
    <lineage>
        <taxon>Eukaryota</taxon>
        <taxon>Fungi</taxon>
        <taxon>Dikarya</taxon>
        <taxon>Basidiomycota</taxon>
        <taxon>Agaricomycotina</taxon>
        <taxon>Agaricomycetes</taxon>
        <taxon>Cantharellales</taxon>
        <taxon>Ceratobasidiaceae</taxon>
        <taxon>Rhizoctonia</taxon>
    </lineage>
</organism>
<gene>
    <name evidence="2" type="ORF">RHS01_05937</name>
</gene>
<accession>A0A8H7IA26</accession>
<feature type="compositionally biased region" description="Basic and acidic residues" evidence="1">
    <location>
        <begin position="28"/>
        <end position="45"/>
    </location>
</feature>
<evidence type="ECO:0000313" key="2">
    <source>
        <dbReference type="EMBL" id="KAF8754578.1"/>
    </source>
</evidence>
<dbReference type="Proteomes" id="UP000614334">
    <property type="component" value="Unassembled WGS sequence"/>
</dbReference>
<proteinExistence type="predicted"/>
<feature type="compositionally biased region" description="Polar residues" evidence="1">
    <location>
        <begin position="90"/>
        <end position="102"/>
    </location>
</feature>
<reference evidence="2" key="1">
    <citation type="submission" date="2020-09" db="EMBL/GenBank/DDBJ databases">
        <title>Comparative genome analyses of four rice-infecting Rhizoctonia solani isolates reveal extensive enrichment of homogalacturonan modification genes.</title>
        <authorList>
            <person name="Lee D.-Y."/>
            <person name="Jeon J."/>
            <person name="Kim K.-T."/>
            <person name="Cheong K."/>
            <person name="Song H."/>
            <person name="Choi G."/>
            <person name="Ko J."/>
            <person name="Opiyo S.O."/>
            <person name="Zuo S."/>
            <person name="Madhav S."/>
            <person name="Lee Y.-H."/>
            <person name="Wang G.-L."/>
        </authorList>
    </citation>
    <scope>NUCLEOTIDE SEQUENCE</scope>
    <source>
        <strain evidence="2">AG1-IA B2</strain>
    </source>
</reference>
<dbReference type="AlphaFoldDB" id="A0A8H7IA26"/>